<comment type="caution">
    <text evidence="3">The sequence shown here is derived from an EMBL/GenBank/DDBJ whole genome shotgun (WGS) entry which is preliminary data.</text>
</comment>
<dbReference type="Pfam" id="PF03031">
    <property type="entry name" value="NIF"/>
    <property type="match status" value="1"/>
</dbReference>
<reference evidence="3 4" key="1">
    <citation type="journal article" date="2017" name="Mol. Biol. Evol.">
        <title>The 4-celled Tetrabaena socialis nuclear genome reveals the essential components for genetic control of cell number at the origin of multicellularity in the volvocine lineage.</title>
        <authorList>
            <person name="Featherston J."/>
            <person name="Arakaki Y."/>
            <person name="Hanschen E.R."/>
            <person name="Ferris P.J."/>
            <person name="Michod R.E."/>
            <person name="Olson B.J.S.C."/>
            <person name="Nozaki H."/>
            <person name="Durand P.M."/>
        </authorList>
    </citation>
    <scope>NUCLEOTIDE SEQUENCE [LARGE SCALE GENOMIC DNA]</scope>
    <source>
        <strain evidence="3 4">NIES-571</strain>
    </source>
</reference>
<feature type="region of interest" description="Disordered" evidence="1">
    <location>
        <begin position="202"/>
        <end position="255"/>
    </location>
</feature>
<dbReference type="EMBL" id="PGGS01000414">
    <property type="protein sequence ID" value="PNH04189.1"/>
    <property type="molecule type" value="Genomic_DNA"/>
</dbReference>
<dbReference type="Proteomes" id="UP000236333">
    <property type="component" value="Unassembled WGS sequence"/>
</dbReference>
<sequence length="503" mass="50668">MLTALRGIIQRYLGSGMTTEVQTVEAAEALAVPSPKGSTDHSASTARRRKRTGPTATEAADQNQKRPRTAPSTPNDSVGAGLDTLGAKYQAQDDERALNTAAPADGAARAMAAALNRSQRAPAGPAAAAAEVGPSERAPGPFSARVMLTGPVQHHDGPSSGGAPSAAAAGGTPVLSSSHNHGPACMQLHAIDLNVVDGVDVDSEGEGCGMEGAEAGAEGMETGEEAEAEAGEGQGPPGKKRRQEGRRGAAAAAAAEAGRAATSSVSGGAIAAVGEELSSSDEDEYGNDENAPYGGGGHAAAAAGAAAAAAASSGVVPSSLAAAAAAAPPAHLRGQLYQLPHPTAYPTFTSAAAGTDSVLVASAPRALGAAMSAAALPAAGAAAAADGGAASGLEAEEEGDDDEEEDEAYLEFDPLVFIKQLPPLESCVPPHRPTLLPKQTRAMARRKTLVDNGIPIESWYDDDEDTELLKLLPFLESLAVADVDDVRPKIRAQFRLRELIDRA</sequence>
<gene>
    <name evidence="3" type="ORF">TSOC_009676</name>
</gene>
<protein>
    <submittedName>
        <fullName evidence="3">CTD small phosphatase-like protein 2</fullName>
    </submittedName>
</protein>
<feature type="compositionally biased region" description="Polar residues" evidence="1">
    <location>
        <begin position="36"/>
        <end position="45"/>
    </location>
</feature>
<dbReference type="Gene3D" id="3.40.50.1000">
    <property type="entry name" value="HAD superfamily/HAD-like"/>
    <property type="match status" value="1"/>
</dbReference>
<evidence type="ECO:0000256" key="1">
    <source>
        <dbReference type="SAM" id="MobiDB-lite"/>
    </source>
</evidence>
<evidence type="ECO:0000313" key="3">
    <source>
        <dbReference type="EMBL" id="PNH04189.1"/>
    </source>
</evidence>
<dbReference type="InterPro" id="IPR004274">
    <property type="entry name" value="FCP1_dom"/>
</dbReference>
<evidence type="ECO:0000259" key="2">
    <source>
        <dbReference type="Pfam" id="PF03031"/>
    </source>
</evidence>
<dbReference type="AlphaFoldDB" id="A0A2J7ZVA9"/>
<proteinExistence type="predicted"/>
<organism evidence="3 4">
    <name type="scientific">Tetrabaena socialis</name>
    <dbReference type="NCBI Taxonomy" id="47790"/>
    <lineage>
        <taxon>Eukaryota</taxon>
        <taxon>Viridiplantae</taxon>
        <taxon>Chlorophyta</taxon>
        <taxon>core chlorophytes</taxon>
        <taxon>Chlorophyceae</taxon>
        <taxon>CS clade</taxon>
        <taxon>Chlamydomonadales</taxon>
        <taxon>Tetrabaenaceae</taxon>
        <taxon>Tetrabaena</taxon>
    </lineage>
</organism>
<keyword evidence="4" id="KW-1185">Reference proteome</keyword>
<feature type="compositionally biased region" description="Acidic residues" evidence="1">
    <location>
        <begin position="221"/>
        <end position="230"/>
    </location>
</feature>
<feature type="region of interest" description="Disordered" evidence="1">
    <location>
        <begin position="148"/>
        <end position="178"/>
    </location>
</feature>
<accession>A0A2J7ZVA9</accession>
<evidence type="ECO:0000313" key="4">
    <source>
        <dbReference type="Proteomes" id="UP000236333"/>
    </source>
</evidence>
<name>A0A2J7ZVA9_9CHLO</name>
<dbReference type="InterPro" id="IPR023214">
    <property type="entry name" value="HAD_sf"/>
</dbReference>
<feature type="compositionally biased region" description="Low complexity" evidence="1">
    <location>
        <begin position="211"/>
        <end position="220"/>
    </location>
</feature>
<feature type="domain" description="FCP1 homology" evidence="2">
    <location>
        <begin position="450"/>
        <end position="487"/>
    </location>
</feature>
<feature type="compositionally biased region" description="Low complexity" evidence="1">
    <location>
        <begin position="161"/>
        <end position="171"/>
    </location>
</feature>
<feature type="region of interest" description="Disordered" evidence="1">
    <location>
        <begin position="31"/>
        <end position="82"/>
    </location>
</feature>